<dbReference type="SMART" id="SM00855">
    <property type="entry name" value="PGAM"/>
    <property type="match status" value="1"/>
</dbReference>
<dbReference type="CDD" id="cd07067">
    <property type="entry name" value="HP_PGM_like"/>
    <property type="match status" value="1"/>
</dbReference>
<dbReference type="InterPro" id="IPR050275">
    <property type="entry name" value="PGM_Phosphatase"/>
</dbReference>
<protein>
    <recommendedName>
        <fullName evidence="4">Phosphoglycerate mutase (2,3-diphosphoglycerate-dependent)</fullName>
    </recommendedName>
</protein>
<dbReference type="AlphaFoldDB" id="A0A7S3F0X5"/>
<evidence type="ECO:0000256" key="1">
    <source>
        <dbReference type="PIRSR" id="PIRSR613078-1"/>
    </source>
</evidence>
<organism evidence="3">
    <name type="scientific">Haptolina ericina</name>
    <dbReference type="NCBI Taxonomy" id="156174"/>
    <lineage>
        <taxon>Eukaryota</taxon>
        <taxon>Haptista</taxon>
        <taxon>Haptophyta</taxon>
        <taxon>Prymnesiophyceae</taxon>
        <taxon>Prymnesiales</taxon>
        <taxon>Prymnesiaceae</taxon>
        <taxon>Haptolina</taxon>
    </lineage>
</organism>
<feature type="active site" description="Tele-phosphohistidine intermediate" evidence="1">
    <location>
        <position position="32"/>
    </location>
</feature>
<dbReference type="InterPro" id="IPR013078">
    <property type="entry name" value="His_Pase_superF_clade-1"/>
</dbReference>
<name>A0A7S3F0X5_9EUKA</name>
<dbReference type="PANTHER" id="PTHR48100">
    <property type="entry name" value="BROAD-SPECIFICITY PHOSPHATASE YOR283W-RELATED"/>
    <property type="match status" value="1"/>
</dbReference>
<dbReference type="PANTHER" id="PTHR48100:SF44">
    <property type="entry name" value="PHOSPHATASE C1620.13-RELATED"/>
    <property type="match status" value="1"/>
</dbReference>
<dbReference type="Pfam" id="PF00300">
    <property type="entry name" value="His_Phos_1"/>
    <property type="match status" value="1"/>
</dbReference>
<dbReference type="Gene3D" id="3.40.50.1240">
    <property type="entry name" value="Phosphoglycerate mutase-like"/>
    <property type="match status" value="1"/>
</dbReference>
<gene>
    <name evidence="3" type="ORF">HERI1096_LOCUS20968</name>
</gene>
<feature type="active site" description="Proton donor/acceptor" evidence="1">
    <location>
        <position position="120"/>
    </location>
</feature>
<feature type="binding site" evidence="2">
    <location>
        <position position="90"/>
    </location>
    <ligand>
        <name>substrate</name>
    </ligand>
</feature>
<accession>A0A7S3F0X5</accession>
<evidence type="ECO:0000256" key="2">
    <source>
        <dbReference type="PIRSR" id="PIRSR613078-2"/>
    </source>
</evidence>
<dbReference type="GO" id="GO:0016791">
    <property type="term" value="F:phosphatase activity"/>
    <property type="evidence" value="ECO:0007669"/>
    <property type="project" value="TreeGrafter"/>
</dbReference>
<proteinExistence type="predicted"/>
<evidence type="ECO:0000313" key="3">
    <source>
        <dbReference type="EMBL" id="CAE0120267.1"/>
    </source>
</evidence>
<sequence length="249" mass="26730">MRALSLLVVVGAHGLEIPPTPFGARRLILVRHGAVARELHEPPVKPGALYGGNVDVPLSQLGEEEAAAAAAFIETNCFDVRVIFSSPMKRALYGARSVCDVLKPSVVGGLEVCTSSALREIDRGEWTNKTRDEIAAQWGADAFERAAREDEFAGIYGGEGMGQLRERVLGCRDFILKRLQPDMSAVIVSHLWVTRCLLADALGEPDVLNVDVPTASISIIDYGDGSWPAAVASEQPTVVLSGFEPPLPE</sequence>
<dbReference type="GO" id="GO:0005829">
    <property type="term" value="C:cytosol"/>
    <property type="evidence" value="ECO:0007669"/>
    <property type="project" value="TreeGrafter"/>
</dbReference>
<reference evidence="3" key="1">
    <citation type="submission" date="2021-01" db="EMBL/GenBank/DDBJ databases">
        <authorList>
            <person name="Corre E."/>
            <person name="Pelletier E."/>
            <person name="Niang G."/>
            <person name="Scheremetjew M."/>
            <person name="Finn R."/>
            <person name="Kale V."/>
            <person name="Holt S."/>
            <person name="Cochrane G."/>
            <person name="Meng A."/>
            <person name="Brown T."/>
            <person name="Cohen L."/>
        </authorList>
    </citation>
    <scope>NUCLEOTIDE SEQUENCE</scope>
    <source>
        <strain evidence="3">CCMP281</strain>
    </source>
</reference>
<dbReference type="InterPro" id="IPR029033">
    <property type="entry name" value="His_PPase_superfam"/>
</dbReference>
<dbReference type="EMBL" id="HBHX01037676">
    <property type="protein sequence ID" value="CAE0120267.1"/>
    <property type="molecule type" value="Transcribed_RNA"/>
</dbReference>
<evidence type="ECO:0008006" key="4">
    <source>
        <dbReference type="Google" id="ProtNLM"/>
    </source>
</evidence>
<dbReference type="SUPFAM" id="SSF53254">
    <property type="entry name" value="Phosphoglycerate mutase-like"/>
    <property type="match status" value="1"/>
</dbReference>